<accession>A0ABV2SRJ7</accession>
<evidence type="ECO:0000256" key="2">
    <source>
        <dbReference type="ARBA" id="ARBA00022676"/>
    </source>
</evidence>
<dbReference type="RefSeq" id="WP_354614167.1">
    <property type="nucleotide sequence ID" value="NZ_JBEXAE010000002.1"/>
</dbReference>
<keyword evidence="2 5" id="KW-0328">Glycosyltransferase</keyword>
<feature type="domain" description="Glycosyltransferase 2-like" evidence="4">
    <location>
        <begin position="4"/>
        <end position="147"/>
    </location>
</feature>
<proteinExistence type="inferred from homology"/>
<evidence type="ECO:0000256" key="1">
    <source>
        <dbReference type="ARBA" id="ARBA00006739"/>
    </source>
</evidence>
<protein>
    <submittedName>
        <fullName evidence="5">Glycosyltransferase family A protein</fullName>
        <ecNumber evidence="5">2.4.-.-</ecNumber>
    </submittedName>
</protein>
<organism evidence="5 6">
    <name type="scientific">Sediminicola arcticus</name>
    <dbReference type="NCBI Taxonomy" id="1574308"/>
    <lineage>
        <taxon>Bacteria</taxon>
        <taxon>Pseudomonadati</taxon>
        <taxon>Bacteroidota</taxon>
        <taxon>Flavobacteriia</taxon>
        <taxon>Flavobacteriales</taxon>
        <taxon>Flavobacteriaceae</taxon>
        <taxon>Sediminicola</taxon>
    </lineage>
</organism>
<dbReference type="CDD" id="cd00761">
    <property type="entry name" value="Glyco_tranf_GTA_type"/>
    <property type="match status" value="1"/>
</dbReference>
<dbReference type="InterPro" id="IPR001173">
    <property type="entry name" value="Glyco_trans_2-like"/>
</dbReference>
<dbReference type="Pfam" id="PF00535">
    <property type="entry name" value="Glycos_transf_2"/>
    <property type="match status" value="1"/>
</dbReference>
<dbReference type="EC" id="2.4.-.-" evidence="5"/>
<dbReference type="SUPFAM" id="SSF53448">
    <property type="entry name" value="Nucleotide-diphospho-sugar transferases"/>
    <property type="match status" value="1"/>
</dbReference>
<evidence type="ECO:0000313" key="6">
    <source>
        <dbReference type="Proteomes" id="UP001549799"/>
    </source>
</evidence>
<keyword evidence="3 5" id="KW-0808">Transferase</keyword>
<dbReference type="GO" id="GO:0016757">
    <property type="term" value="F:glycosyltransferase activity"/>
    <property type="evidence" value="ECO:0007669"/>
    <property type="project" value="UniProtKB-KW"/>
</dbReference>
<dbReference type="InterPro" id="IPR029044">
    <property type="entry name" value="Nucleotide-diphossugar_trans"/>
</dbReference>
<sequence>MRYSIIIPAHNEEIHLKDALSSVHRQTLKPTSVIVVNDNSDDATESIIDEFSVINPIIQKLTIISSHLHMPGSKVVSAFQNGLQQLQDDYDFIVKMDADVILPDHYFEKIAVIFNNYPKVGIAGGFAYEQDETGEYKRNHPMDNDHVRGAFKSYRKDCFLAMGGLRNAMGWDTVDELLAKFHGFDIHTDESLKVKHLRPIGKAYNKRAKLLQGKAMYTMRYGFLITLIASAKMAWKQGKFNSLLDNLQGYFSAKNAKIPFLVTVQEGSFIRALRWEKIKGKLLR</sequence>
<evidence type="ECO:0000313" key="5">
    <source>
        <dbReference type="EMBL" id="MET6989776.1"/>
    </source>
</evidence>
<evidence type="ECO:0000259" key="4">
    <source>
        <dbReference type="Pfam" id="PF00535"/>
    </source>
</evidence>
<reference evidence="5 6" key="1">
    <citation type="submission" date="2024-07" db="EMBL/GenBank/DDBJ databases">
        <title>The genome sequence of type strain Sediminicola arcticus GDMCC 1.2805.</title>
        <authorList>
            <person name="Liu Y."/>
        </authorList>
    </citation>
    <scope>NUCLEOTIDE SEQUENCE [LARGE SCALE GENOMIC DNA]</scope>
    <source>
        <strain evidence="5 6">GDMCC 1.2805</strain>
    </source>
</reference>
<comment type="similarity">
    <text evidence="1">Belongs to the glycosyltransferase 2 family.</text>
</comment>
<dbReference type="Gene3D" id="3.90.550.10">
    <property type="entry name" value="Spore Coat Polysaccharide Biosynthesis Protein SpsA, Chain A"/>
    <property type="match status" value="1"/>
</dbReference>
<evidence type="ECO:0000256" key="3">
    <source>
        <dbReference type="ARBA" id="ARBA00022679"/>
    </source>
</evidence>
<dbReference type="Proteomes" id="UP001549799">
    <property type="component" value="Unassembled WGS sequence"/>
</dbReference>
<name>A0ABV2SRJ7_9FLAO</name>
<dbReference type="EMBL" id="JBEXAE010000002">
    <property type="protein sequence ID" value="MET6989776.1"/>
    <property type="molecule type" value="Genomic_DNA"/>
</dbReference>
<dbReference type="PANTHER" id="PTHR43630:SF1">
    <property type="entry name" value="POLY-BETA-1,6-N-ACETYL-D-GLUCOSAMINE SYNTHASE"/>
    <property type="match status" value="1"/>
</dbReference>
<dbReference type="PANTHER" id="PTHR43630">
    <property type="entry name" value="POLY-BETA-1,6-N-ACETYL-D-GLUCOSAMINE SYNTHASE"/>
    <property type="match status" value="1"/>
</dbReference>
<comment type="caution">
    <text evidence="5">The sequence shown here is derived from an EMBL/GenBank/DDBJ whole genome shotgun (WGS) entry which is preliminary data.</text>
</comment>
<gene>
    <name evidence="5" type="ORF">ABXZ36_03845</name>
</gene>
<keyword evidence="6" id="KW-1185">Reference proteome</keyword>